<proteinExistence type="predicted"/>
<evidence type="ECO:0000313" key="2">
    <source>
        <dbReference type="EMBL" id="SIT12257.1"/>
    </source>
</evidence>
<dbReference type="OrthoDB" id="1097715at2"/>
<dbReference type="Pfam" id="PF14059">
    <property type="entry name" value="DUF4251"/>
    <property type="match status" value="1"/>
</dbReference>
<evidence type="ECO:0008006" key="3">
    <source>
        <dbReference type="Google" id="ProtNLM"/>
    </source>
</evidence>
<dbReference type="AlphaFoldDB" id="A0A1N7PP25"/>
<dbReference type="InterPro" id="IPR025347">
    <property type="entry name" value="DUF4251"/>
</dbReference>
<dbReference type="EMBL" id="FTOV01000007">
    <property type="protein sequence ID" value="SIT12257.1"/>
    <property type="molecule type" value="Genomic_DNA"/>
</dbReference>
<dbReference type="Gene3D" id="2.40.128.410">
    <property type="match status" value="1"/>
</dbReference>
<accession>A0A1N7PP25</accession>
<dbReference type="RefSeq" id="WP_076393817.1">
    <property type="nucleotide sequence ID" value="NZ_FTOV01000007.1"/>
</dbReference>
<name>A0A1N7PP25_9FLAO</name>
<sequence>MKKYISIIFIFGFLMIFQNCSSQTATDPSAVTALVNSEDFSFHAERATPTNYDVINVMGSLPNATASRILDLSGSNYSIDLRKDKLEVVLPYFGRVFNPTYGNTTQNSYRFTSKDFTVTKSQGKKGKWIVKIKVNDQSSVDEINMEIFKNGKAFTSIRSNDRQPISYDGYITKNEEEKEKL</sequence>
<dbReference type="STRING" id="373672.SAMN05421785_10766"/>
<reference evidence="2" key="1">
    <citation type="submission" date="2017-01" db="EMBL/GenBank/DDBJ databases">
        <authorList>
            <person name="Mah S.A."/>
            <person name="Swanson W.J."/>
            <person name="Moy G.W."/>
            <person name="Vacquier V.D."/>
        </authorList>
    </citation>
    <scope>NUCLEOTIDE SEQUENCE [LARGE SCALE GENOMIC DNA]</scope>
    <source>
        <strain evidence="2">DSM 18014</strain>
    </source>
</reference>
<protein>
    <recommendedName>
        <fullName evidence="3">DUF4251 domain-containing protein</fullName>
    </recommendedName>
</protein>
<organism evidence="2">
    <name type="scientific">Chryseobacterium gambrini</name>
    <dbReference type="NCBI Taxonomy" id="373672"/>
    <lineage>
        <taxon>Bacteria</taxon>
        <taxon>Pseudomonadati</taxon>
        <taxon>Bacteroidota</taxon>
        <taxon>Flavobacteriia</taxon>
        <taxon>Flavobacteriales</taxon>
        <taxon>Weeksellaceae</taxon>
        <taxon>Chryseobacterium group</taxon>
        <taxon>Chryseobacterium</taxon>
    </lineage>
</organism>
<keyword evidence="1" id="KW-0732">Signal</keyword>
<feature type="signal peptide" evidence="1">
    <location>
        <begin position="1"/>
        <end position="24"/>
    </location>
</feature>
<evidence type="ECO:0000256" key="1">
    <source>
        <dbReference type="SAM" id="SignalP"/>
    </source>
</evidence>
<dbReference type="Proteomes" id="UP000185781">
    <property type="component" value="Unassembled WGS sequence"/>
</dbReference>
<gene>
    <name evidence="2" type="ORF">SAMN05421785_10766</name>
</gene>
<feature type="chain" id="PRO_5009943862" description="DUF4251 domain-containing protein" evidence="1">
    <location>
        <begin position="25"/>
        <end position="181"/>
    </location>
</feature>